<dbReference type="Pfam" id="PF00905">
    <property type="entry name" value="Transpeptidase"/>
    <property type="match status" value="1"/>
</dbReference>
<dbReference type="Gene3D" id="3.90.1310.10">
    <property type="entry name" value="Penicillin-binding protein 2a (Domain 2)"/>
    <property type="match status" value="1"/>
</dbReference>
<comment type="caution">
    <text evidence="16">The sequence shown here is derived from an EMBL/GenBank/DDBJ whole genome shotgun (WGS) entry which is preliminary data.</text>
</comment>
<evidence type="ECO:0000256" key="2">
    <source>
        <dbReference type="ARBA" id="ARBA00004236"/>
    </source>
</evidence>
<dbReference type="GO" id="GO:0006508">
    <property type="term" value="P:proteolysis"/>
    <property type="evidence" value="ECO:0007669"/>
    <property type="project" value="UniProtKB-KW"/>
</dbReference>
<dbReference type="InterPro" id="IPR036138">
    <property type="entry name" value="PBP_dimer_sf"/>
</dbReference>
<keyword evidence="12" id="KW-0961">Cell wall biogenesis/degradation</keyword>
<feature type="domain" description="Penicillin-binding protein transpeptidase" evidence="14">
    <location>
        <begin position="296"/>
        <end position="624"/>
    </location>
</feature>
<evidence type="ECO:0000256" key="9">
    <source>
        <dbReference type="ARBA" id="ARBA00022984"/>
    </source>
</evidence>
<dbReference type="AlphaFoldDB" id="A0A0G0X6E6"/>
<feature type="domain" description="Penicillin-binding protein dimerisation" evidence="15">
    <location>
        <begin position="96"/>
        <end position="257"/>
    </location>
</feature>
<evidence type="ECO:0000256" key="8">
    <source>
        <dbReference type="ARBA" id="ARBA00022960"/>
    </source>
</evidence>
<dbReference type="Pfam" id="PF03717">
    <property type="entry name" value="PBP_dimer"/>
    <property type="match status" value="1"/>
</dbReference>
<dbReference type="SUPFAM" id="SSF56519">
    <property type="entry name" value="Penicillin binding protein dimerisation domain"/>
    <property type="match status" value="1"/>
</dbReference>
<dbReference type="PATRIC" id="fig|1619119.3.peg.549"/>
<evidence type="ECO:0000256" key="10">
    <source>
        <dbReference type="ARBA" id="ARBA00022989"/>
    </source>
</evidence>
<organism evidence="16 17">
    <name type="scientific">candidate division WWE3 bacterium GW2011_GWC1_41_7</name>
    <dbReference type="NCBI Taxonomy" id="1619119"/>
    <lineage>
        <taxon>Bacteria</taxon>
        <taxon>Katanobacteria</taxon>
    </lineage>
</organism>
<keyword evidence="10 13" id="KW-1133">Transmembrane helix</keyword>
<keyword evidence="5" id="KW-0645">Protease</keyword>
<evidence type="ECO:0000256" key="7">
    <source>
        <dbReference type="ARBA" id="ARBA00022801"/>
    </source>
</evidence>
<keyword evidence="4" id="KW-0997">Cell inner membrane</keyword>
<dbReference type="GO" id="GO:0005886">
    <property type="term" value="C:plasma membrane"/>
    <property type="evidence" value="ECO:0007669"/>
    <property type="project" value="UniProtKB-SubCell"/>
</dbReference>
<dbReference type="GO" id="GO:0008658">
    <property type="term" value="F:penicillin binding"/>
    <property type="evidence" value="ECO:0007669"/>
    <property type="project" value="InterPro"/>
</dbReference>
<dbReference type="EMBL" id="LCBX01000022">
    <property type="protein sequence ID" value="KKS20619.1"/>
    <property type="molecule type" value="Genomic_DNA"/>
</dbReference>
<proteinExistence type="predicted"/>
<keyword evidence="3" id="KW-1003">Cell membrane</keyword>
<dbReference type="InterPro" id="IPR001460">
    <property type="entry name" value="PCN-bd_Tpept"/>
</dbReference>
<dbReference type="NCBIfam" id="TIGR03423">
    <property type="entry name" value="pbp2_mrdA"/>
    <property type="match status" value="1"/>
</dbReference>
<comment type="subcellular location">
    <subcellularLocation>
        <location evidence="2">Cell membrane</location>
    </subcellularLocation>
    <subcellularLocation>
        <location evidence="1">Membrane</location>
        <topology evidence="1">Single-pass membrane protein</topology>
    </subcellularLocation>
</comment>
<keyword evidence="11 13" id="KW-0472">Membrane</keyword>
<dbReference type="Proteomes" id="UP000034507">
    <property type="component" value="Unassembled WGS sequence"/>
</dbReference>
<dbReference type="GO" id="GO:0071972">
    <property type="term" value="F:peptidoglycan L,D-transpeptidase activity"/>
    <property type="evidence" value="ECO:0007669"/>
    <property type="project" value="TreeGrafter"/>
</dbReference>
<evidence type="ECO:0000256" key="12">
    <source>
        <dbReference type="ARBA" id="ARBA00023316"/>
    </source>
</evidence>
<dbReference type="InterPro" id="IPR005311">
    <property type="entry name" value="PBP_dimer"/>
</dbReference>
<protein>
    <submittedName>
        <fullName evidence="16">Cell elongation specific D,D-transpeptidase, penicillin-binding protein 2</fullName>
    </submittedName>
</protein>
<dbReference type="InterPro" id="IPR012338">
    <property type="entry name" value="Beta-lactam/transpept-like"/>
</dbReference>
<keyword evidence="7" id="KW-0378">Hydrolase</keyword>
<evidence type="ECO:0000313" key="16">
    <source>
        <dbReference type="EMBL" id="KKS20619.1"/>
    </source>
</evidence>
<keyword evidence="9" id="KW-0573">Peptidoglycan synthesis</keyword>
<dbReference type="GO" id="GO:0009002">
    <property type="term" value="F:serine-type D-Ala-D-Ala carboxypeptidase activity"/>
    <property type="evidence" value="ECO:0007669"/>
    <property type="project" value="InterPro"/>
</dbReference>
<dbReference type="PANTHER" id="PTHR30627:SF2">
    <property type="entry name" value="PEPTIDOGLYCAN D,D-TRANSPEPTIDASE MRDA"/>
    <property type="match status" value="1"/>
</dbReference>
<name>A0A0G0X6E6_UNCKA</name>
<sequence length="629" mass="69182">MNRVFFNEIKQYIPKGKRLNRKIDLLVLGENTMLESKDKTFRVPESVKIWNLLFLGALIFVFLLFFIAKAFIYQVVEKDAYALLAQQNTVRELLLQPERGVIYDRNGKFIVRNKPAFSIDLATNLCSFGYRDFGYCRSIVNKIGEVINLDKERIFNELGAKNPNIILATGLTKEQLLPLETNISKFPGVIIVTAPQRNYLYKDAFSHLIGYVGIGGKEYPTIEGKMGIEESYDSKLAGNFGSKVIEVDSLGQPLKTLSEKDPYPGTNMTLHIDLDLQNKAYELLKKTVSEGKADAGAVVAQDPQTGGILAMVNFPAFDPDLMSSGISSEELAKLSNDPGFPFFDRAISAAYPPGSTFKMVVASAVLEEGVVNERDTINDPGYIAVGSYVFRNWKEGGHGEVDLRRALQVSNDTYFYTVGGGYGGVKGLGIQKLSEWGKKFGFGTKTGIDLSGEVSGYMPDGVSRDWYLGDTYITSIGQGDVLATPLQTNNITSYFANGGYLMKPQVVKSIDGVGEAEMEIFAQNLTSKHNYDVVREGMHMSVTPGGTGYPVFDFPLKHNGIKLAGKTGTSEYINTKGEESTHAWFTVFGPYEEGEYDATIALTVFLEGGGGGSDDAAPIARELLDLWFK</sequence>
<dbReference type="GO" id="GO:0009252">
    <property type="term" value="P:peptidoglycan biosynthetic process"/>
    <property type="evidence" value="ECO:0007669"/>
    <property type="project" value="UniProtKB-KW"/>
</dbReference>
<dbReference type="Gene3D" id="3.40.710.10">
    <property type="entry name" value="DD-peptidase/beta-lactamase superfamily"/>
    <property type="match status" value="1"/>
</dbReference>
<evidence type="ECO:0000256" key="6">
    <source>
        <dbReference type="ARBA" id="ARBA00022692"/>
    </source>
</evidence>
<evidence type="ECO:0000256" key="3">
    <source>
        <dbReference type="ARBA" id="ARBA00022475"/>
    </source>
</evidence>
<evidence type="ECO:0000256" key="13">
    <source>
        <dbReference type="SAM" id="Phobius"/>
    </source>
</evidence>
<evidence type="ECO:0000256" key="4">
    <source>
        <dbReference type="ARBA" id="ARBA00022519"/>
    </source>
</evidence>
<dbReference type="GO" id="GO:0071555">
    <property type="term" value="P:cell wall organization"/>
    <property type="evidence" value="ECO:0007669"/>
    <property type="project" value="UniProtKB-KW"/>
</dbReference>
<dbReference type="PANTHER" id="PTHR30627">
    <property type="entry name" value="PEPTIDOGLYCAN D,D-TRANSPEPTIDASE"/>
    <property type="match status" value="1"/>
</dbReference>
<evidence type="ECO:0000259" key="14">
    <source>
        <dbReference type="Pfam" id="PF00905"/>
    </source>
</evidence>
<dbReference type="SUPFAM" id="SSF56601">
    <property type="entry name" value="beta-lactamase/transpeptidase-like"/>
    <property type="match status" value="1"/>
</dbReference>
<dbReference type="GO" id="GO:0008360">
    <property type="term" value="P:regulation of cell shape"/>
    <property type="evidence" value="ECO:0007669"/>
    <property type="project" value="UniProtKB-KW"/>
</dbReference>
<dbReference type="InterPro" id="IPR017790">
    <property type="entry name" value="Penicillin-binding_protein_2"/>
</dbReference>
<evidence type="ECO:0000256" key="1">
    <source>
        <dbReference type="ARBA" id="ARBA00004167"/>
    </source>
</evidence>
<gene>
    <name evidence="16" type="ORF">UU77_C0022G0009</name>
</gene>
<accession>A0A0G0X6E6</accession>
<keyword evidence="6 13" id="KW-0812">Transmembrane</keyword>
<evidence type="ECO:0000256" key="11">
    <source>
        <dbReference type="ARBA" id="ARBA00023136"/>
    </source>
</evidence>
<evidence type="ECO:0000259" key="15">
    <source>
        <dbReference type="Pfam" id="PF03717"/>
    </source>
</evidence>
<keyword evidence="8" id="KW-0133">Cell shape</keyword>
<evidence type="ECO:0000313" key="17">
    <source>
        <dbReference type="Proteomes" id="UP000034507"/>
    </source>
</evidence>
<feature type="transmembrane region" description="Helical" evidence="13">
    <location>
        <begin position="49"/>
        <end position="68"/>
    </location>
</feature>
<evidence type="ECO:0000256" key="5">
    <source>
        <dbReference type="ARBA" id="ARBA00022670"/>
    </source>
</evidence>
<reference evidence="16 17" key="1">
    <citation type="journal article" date="2015" name="Nature">
        <title>rRNA introns, odd ribosomes, and small enigmatic genomes across a large radiation of phyla.</title>
        <authorList>
            <person name="Brown C.T."/>
            <person name="Hug L.A."/>
            <person name="Thomas B.C."/>
            <person name="Sharon I."/>
            <person name="Castelle C.J."/>
            <person name="Singh A."/>
            <person name="Wilkins M.J."/>
            <person name="Williams K.H."/>
            <person name="Banfield J.F."/>
        </authorList>
    </citation>
    <scope>NUCLEOTIDE SEQUENCE [LARGE SCALE GENOMIC DNA]</scope>
</reference>
<dbReference type="InterPro" id="IPR050515">
    <property type="entry name" value="Beta-lactam/transpept"/>
</dbReference>